<gene>
    <name evidence="4" type="ORF">B0174_00280</name>
</gene>
<dbReference type="GO" id="GO:0016746">
    <property type="term" value="F:acyltransferase activity"/>
    <property type="evidence" value="ECO:0007669"/>
    <property type="project" value="UniProtKB-KW"/>
</dbReference>
<dbReference type="InterPro" id="IPR002123">
    <property type="entry name" value="Plipid/glycerol_acylTrfase"/>
</dbReference>
<evidence type="ECO:0000313" key="4">
    <source>
        <dbReference type="EMBL" id="PUE66524.1"/>
    </source>
</evidence>
<feature type="domain" description="Serine aminopeptidase S33" evidence="3">
    <location>
        <begin position="471"/>
        <end position="693"/>
    </location>
</feature>
<dbReference type="InterPro" id="IPR022742">
    <property type="entry name" value="Hydrolase_4"/>
</dbReference>
<dbReference type="GO" id="GO:0016787">
    <property type="term" value="F:hydrolase activity"/>
    <property type="evidence" value="ECO:0007669"/>
    <property type="project" value="UniProtKB-KW"/>
</dbReference>
<comment type="caution">
    <text evidence="4">The sequence shown here is derived from an EMBL/GenBank/DDBJ whole genome shotgun (WGS) entry which is preliminary data.</text>
</comment>
<name>A0A363D5H0_9BACT</name>
<dbReference type="PANTHER" id="PTHR43798:SF31">
    <property type="entry name" value="AB HYDROLASE SUPERFAMILY PROTEIN YCLE"/>
    <property type="match status" value="1"/>
</dbReference>
<proteinExistence type="predicted"/>
<dbReference type="PANTHER" id="PTHR43798">
    <property type="entry name" value="MONOACYLGLYCEROL LIPASE"/>
    <property type="match status" value="1"/>
</dbReference>
<evidence type="ECO:0000259" key="3">
    <source>
        <dbReference type="Pfam" id="PF12146"/>
    </source>
</evidence>
<keyword evidence="4" id="KW-0012">Acyltransferase</keyword>
<dbReference type="RefSeq" id="WP_108557636.1">
    <property type="nucleotide sequence ID" value="NZ_MUXE01000001.1"/>
</dbReference>
<protein>
    <submittedName>
        <fullName evidence="4">Glycerol acyltransferase</fullName>
    </submittedName>
</protein>
<dbReference type="OrthoDB" id="9786110at2"/>
<dbReference type="Pfam" id="PF12146">
    <property type="entry name" value="Hydrolase_4"/>
    <property type="match status" value="1"/>
</dbReference>
<evidence type="ECO:0000259" key="2">
    <source>
        <dbReference type="Pfam" id="PF01553"/>
    </source>
</evidence>
<evidence type="ECO:0000256" key="1">
    <source>
        <dbReference type="ARBA" id="ARBA00022801"/>
    </source>
</evidence>
<dbReference type="InterPro" id="IPR029058">
    <property type="entry name" value="AB_hydrolase_fold"/>
</dbReference>
<keyword evidence="5" id="KW-1185">Reference proteome</keyword>
<sequence length="711" mass="82881">MIKKNDLLININGYVLSLLEKILNANIEIEGIENLPKNNPKLFVANHFTRAEAMLVPYTLYNITNKKVGVIADDSLFKSFAGTFLENLGAMRKNSLNRNEHIIGDLITSCKDWMIFPEGIMVKEKDISKIDNNDYCVKINGACQRVYTGSAVFALTSQYFRQKYFDKTLENYDEFSKKYFIGDCKDINQNETMIVPINISYSNLRTGKNFLVDMVSKLFEPMNENFKEELEIESNIILNSKITIRILEPISTKKILEKLYKKNLGQEKIIDSLRYEVTHNFMNEIYESLSINFDHIFILVLFLYPKKEIKIEHLKRLIYITFFEIKQMKLFYDKDINDDLINLISYEKFKAFNSILEVALNDKILEVNEIDCNRYSINKDLLLNNYTHHTIRLKNILRVILNEILIQEDAVNLVKSFVLYNEDEINSKLLDILKFEENQEFEDSHERFKNRKCIKPIEIGKHKYFDNPNSNSCVIAIHGFSSSPKEMEKLALFLNQNAFNVQTPRLAGHGTVPEDLKEKIWQDWYKSVSRSIIIATLQYKKIYIIGFSTGGLLALLSTKKDYKEFVSVVCINAALHLNDLRMKTLLPAISFWNDIVKAFNSEKYTKEYVDNFPENVEVNYNKHYITSIEQLSLLMIKIRKILPKIKKPILIIQGKDDPVVNSSSAHEIFENIESRYKSLKIIEAKNHVIVNNEDSEELFQTILEFINKGKK</sequence>
<evidence type="ECO:0000313" key="5">
    <source>
        <dbReference type="Proteomes" id="UP000251135"/>
    </source>
</evidence>
<keyword evidence="1" id="KW-0378">Hydrolase</keyword>
<dbReference type="Pfam" id="PF01553">
    <property type="entry name" value="Acyltransferase"/>
    <property type="match status" value="1"/>
</dbReference>
<dbReference type="Proteomes" id="UP000251135">
    <property type="component" value="Unassembled WGS sequence"/>
</dbReference>
<reference evidence="4 5" key="1">
    <citation type="submission" date="2017-02" db="EMBL/GenBank/DDBJ databases">
        <title>Arcobacter caeni sp. nov, a new Arcobacter species isolated from reclaimed water.</title>
        <authorList>
            <person name="Figueras M.J."/>
            <person name="Perez-Cataluna A."/>
            <person name="Salas-Masso N."/>
        </authorList>
    </citation>
    <scope>NUCLEOTIDE SEQUENCE [LARGE SCALE GENOMIC DNA]</scope>
    <source>
        <strain evidence="4 5">RW17-10</strain>
    </source>
</reference>
<dbReference type="SUPFAM" id="SSF53474">
    <property type="entry name" value="alpha/beta-Hydrolases"/>
    <property type="match status" value="1"/>
</dbReference>
<dbReference type="GO" id="GO:0016020">
    <property type="term" value="C:membrane"/>
    <property type="evidence" value="ECO:0007669"/>
    <property type="project" value="TreeGrafter"/>
</dbReference>
<keyword evidence="4" id="KW-0808">Transferase</keyword>
<feature type="domain" description="Phospholipid/glycerol acyltransferase" evidence="2">
    <location>
        <begin position="27"/>
        <end position="124"/>
    </location>
</feature>
<dbReference type="Gene3D" id="3.40.50.1820">
    <property type="entry name" value="alpha/beta hydrolase"/>
    <property type="match status" value="1"/>
</dbReference>
<dbReference type="InterPro" id="IPR050266">
    <property type="entry name" value="AB_hydrolase_sf"/>
</dbReference>
<dbReference type="SUPFAM" id="SSF69593">
    <property type="entry name" value="Glycerol-3-phosphate (1)-acyltransferase"/>
    <property type="match status" value="1"/>
</dbReference>
<dbReference type="EMBL" id="MUXE01000001">
    <property type="protein sequence ID" value="PUE66524.1"/>
    <property type="molecule type" value="Genomic_DNA"/>
</dbReference>
<organism evidence="4 5">
    <name type="scientific">Arcobacter caeni</name>
    <dbReference type="NCBI Taxonomy" id="1912877"/>
    <lineage>
        <taxon>Bacteria</taxon>
        <taxon>Pseudomonadati</taxon>
        <taxon>Campylobacterota</taxon>
        <taxon>Epsilonproteobacteria</taxon>
        <taxon>Campylobacterales</taxon>
        <taxon>Arcobacteraceae</taxon>
        <taxon>Arcobacter</taxon>
    </lineage>
</organism>
<accession>A0A363D5H0</accession>
<dbReference type="AlphaFoldDB" id="A0A363D5H0"/>